<dbReference type="PANTHER" id="PTHR34133">
    <property type="entry name" value="OS07G0633000 PROTEIN"/>
    <property type="match status" value="1"/>
</dbReference>
<name>A0ABR9V019_9CHRO</name>
<sequence>MNICFEATEKVKLKVEQKSPPIQHYLRQPQRLVKAIADEKLMTPLPDDCYKLRMHPLNFLDIYHFQPIVVLKVWAGASGCVYLNSESCEIKGIEYINRRFSLYLKGKLTPEEVEGKVYLTGKVDLQVKVDLPPPLWLTPKPLLKSTGNGLLRGVLMRIKQRLMSQLVQDYYSFVAEDSGQTKKDGYDLKDVLPQM</sequence>
<dbReference type="InterPro" id="IPR018971">
    <property type="entry name" value="DUF1997"/>
</dbReference>
<dbReference type="Pfam" id="PF09366">
    <property type="entry name" value="DUF1997"/>
    <property type="match status" value="1"/>
</dbReference>
<proteinExistence type="predicted"/>
<dbReference type="Proteomes" id="UP000654604">
    <property type="component" value="Unassembled WGS sequence"/>
</dbReference>
<accession>A0ABR9V019</accession>
<evidence type="ECO:0000313" key="1">
    <source>
        <dbReference type="EMBL" id="MBE9221235.1"/>
    </source>
</evidence>
<comment type="caution">
    <text evidence="1">The sequence shown here is derived from an EMBL/GenBank/DDBJ whole genome shotgun (WGS) entry which is preliminary data.</text>
</comment>
<organism evidence="1 2">
    <name type="scientific">Cyanobacterium stanieri LEGE 03274</name>
    <dbReference type="NCBI Taxonomy" id="1828756"/>
    <lineage>
        <taxon>Bacteria</taxon>
        <taxon>Bacillati</taxon>
        <taxon>Cyanobacteriota</taxon>
        <taxon>Cyanophyceae</taxon>
        <taxon>Oscillatoriophycideae</taxon>
        <taxon>Chroococcales</taxon>
        <taxon>Geminocystaceae</taxon>
        <taxon>Cyanobacterium</taxon>
    </lineage>
</organism>
<dbReference type="RefSeq" id="WP_193799427.1">
    <property type="nucleotide sequence ID" value="NZ_JADEWC010000001.1"/>
</dbReference>
<gene>
    <name evidence="1" type="ORF">IQ215_00850</name>
</gene>
<dbReference type="PANTHER" id="PTHR34133:SF8">
    <property type="entry name" value="OS07G0633000 PROTEIN"/>
    <property type="match status" value="1"/>
</dbReference>
<keyword evidence="2" id="KW-1185">Reference proteome</keyword>
<protein>
    <submittedName>
        <fullName evidence="1">DUF1997 domain-containing protein</fullName>
    </submittedName>
</protein>
<dbReference type="EMBL" id="JADEWC010000001">
    <property type="protein sequence ID" value="MBE9221235.1"/>
    <property type="molecule type" value="Genomic_DNA"/>
</dbReference>
<evidence type="ECO:0000313" key="2">
    <source>
        <dbReference type="Proteomes" id="UP000654604"/>
    </source>
</evidence>
<reference evidence="1 2" key="1">
    <citation type="submission" date="2020-10" db="EMBL/GenBank/DDBJ databases">
        <authorList>
            <person name="Castelo-Branco R."/>
            <person name="Eusebio N."/>
            <person name="Adriana R."/>
            <person name="Vieira A."/>
            <person name="Brugerolle De Fraissinette N."/>
            <person name="Rezende De Castro R."/>
            <person name="Schneider M.P."/>
            <person name="Vasconcelos V."/>
            <person name="Leao P.N."/>
        </authorList>
    </citation>
    <scope>NUCLEOTIDE SEQUENCE [LARGE SCALE GENOMIC DNA]</scope>
    <source>
        <strain evidence="1 2">LEGE 03274</strain>
    </source>
</reference>